<evidence type="ECO:0000256" key="1">
    <source>
        <dbReference type="SAM" id="Phobius"/>
    </source>
</evidence>
<dbReference type="AlphaFoldDB" id="N4WNV4"/>
<keyword evidence="1" id="KW-0812">Transmembrane</keyword>
<evidence type="ECO:0008006" key="4">
    <source>
        <dbReference type="Google" id="ProtNLM"/>
    </source>
</evidence>
<dbReference type="EMBL" id="APML01000014">
    <property type="protein sequence ID" value="ENH97827.1"/>
    <property type="molecule type" value="Genomic_DNA"/>
</dbReference>
<feature type="transmembrane region" description="Helical" evidence="1">
    <location>
        <begin position="25"/>
        <end position="43"/>
    </location>
</feature>
<dbReference type="RefSeq" id="WP_003464753.1">
    <property type="nucleotide sequence ID" value="NZ_APML01000014.1"/>
</dbReference>
<dbReference type="Proteomes" id="UP000012283">
    <property type="component" value="Unassembled WGS sequence"/>
</dbReference>
<dbReference type="Pfam" id="PF08905">
    <property type="entry name" value="DUF1850"/>
    <property type="match status" value="1"/>
</dbReference>
<protein>
    <recommendedName>
        <fullName evidence="4">DUF1850 domain-containing protein</fullName>
    </recommendedName>
</protein>
<gene>
    <name evidence="2" type="ORF">J416_03671</name>
</gene>
<keyword evidence="1" id="KW-1133">Transmembrane helix</keyword>
<name>N4WNV4_9BACI</name>
<dbReference type="STRING" id="1308866.J416_03671"/>
<dbReference type="InterPro" id="IPR015001">
    <property type="entry name" value="DUF1850"/>
</dbReference>
<accession>N4WNV4</accession>
<sequence length="183" mass="21497">MTNNNIHKEERRAWLGSDALFHKKLWLIFLIIGAVLVGLWWSSPDARLLIKERESGDILWQNAIRAGESFSHQYIHSVEKSPVKEVFEYTESGHIVTMESWTKSFGAGLPYQRKGEVEMEDGYYKLMNLNRPIHSNILRIQPSDLYRHTFSYKRETLTLSKAPFVKKVIEITVDPIPWYRQLF</sequence>
<keyword evidence="1" id="KW-0472">Membrane</keyword>
<dbReference type="eggNOG" id="COG4729">
    <property type="taxonomic scope" value="Bacteria"/>
</dbReference>
<evidence type="ECO:0000313" key="2">
    <source>
        <dbReference type="EMBL" id="ENH97827.1"/>
    </source>
</evidence>
<dbReference type="PATRIC" id="fig|1308866.3.peg.744"/>
<comment type="caution">
    <text evidence="2">The sequence shown here is derived from an EMBL/GenBank/DDBJ whole genome shotgun (WGS) entry which is preliminary data.</text>
</comment>
<evidence type="ECO:0000313" key="3">
    <source>
        <dbReference type="Proteomes" id="UP000012283"/>
    </source>
</evidence>
<proteinExistence type="predicted"/>
<reference evidence="2 3" key="1">
    <citation type="submission" date="2013-03" db="EMBL/GenBank/DDBJ databases">
        <title>Draft genome sequence of Gracibacillus halophilus YIM-C55.5, a moderately halophilic and thermophilic organism from the Xiaochaidamu salt lake.</title>
        <authorList>
            <person name="Sugumar T."/>
            <person name="Polireddy D.R."/>
            <person name="Antony A."/>
            <person name="Madhava Y.R."/>
            <person name="Sivakumar N."/>
        </authorList>
    </citation>
    <scope>NUCLEOTIDE SEQUENCE [LARGE SCALE GENOMIC DNA]</scope>
    <source>
        <strain evidence="2 3">YIM-C55.5</strain>
    </source>
</reference>
<dbReference type="OrthoDB" id="4304at2"/>
<organism evidence="2 3">
    <name type="scientific">Gracilibacillus halophilus YIM-C55.5</name>
    <dbReference type="NCBI Taxonomy" id="1308866"/>
    <lineage>
        <taxon>Bacteria</taxon>
        <taxon>Bacillati</taxon>
        <taxon>Bacillota</taxon>
        <taxon>Bacilli</taxon>
        <taxon>Bacillales</taxon>
        <taxon>Bacillaceae</taxon>
        <taxon>Gracilibacillus</taxon>
    </lineage>
</organism>
<keyword evidence="3" id="KW-1185">Reference proteome</keyword>